<name>A0ABN9WT88_9DINO</name>
<dbReference type="Proteomes" id="UP001189429">
    <property type="component" value="Unassembled WGS sequence"/>
</dbReference>
<gene>
    <name evidence="2" type="ORF">PCOR1329_LOCUS70343</name>
</gene>
<protein>
    <submittedName>
        <fullName evidence="2">Uncharacterized protein</fullName>
    </submittedName>
</protein>
<sequence>MLWGSSVITGERLRQLQHTQAHAFKDLRSPAAPLAGAAPTPGRAAGLAAAAAAAALEGTTAAPAAEAQPESVSTSAPAEVARGWPGRLEHPPPAPVAGSGLQEGAAQAAREPRRCRPPPCCSGYLSGCSLHQCRYPAQARGSVPPPQAGGQKSTAASPGLA</sequence>
<evidence type="ECO:0000313" key="3">
    <source>
        <dbReference type="Proteomes" id="UP001189429"/>
    </source>
</evidence>
<organism evidence="2 3">
    <name type="scientific">Prorocentrum cordatum</name>
    <dbReference type="NCBI Taxonomy" id="2364126"/>
    <lineage>
        <taxon>Eukaryota</taxon>
        <taxon>Sar</taxon>
        <taxon>Alveolata</taxon>
        <taxon>Dinophyceae</taxon>
        <taxon>Prorocentrales</taxon>
        <taxon>Prorocentraceae</taxon>
        <taxon>Prorocentrum</taxon>
    </lineage>
</organism>
<proteinExistence type="predicted"/>
<comment type="caution">
    <text evidence="2">The sequence shown here is derived from an EMBL/GenBank/DDBJ whole genome shotgun (WGS) entry which is preliminary data.</text>
</comment>
<feature type="compositionally biased region" description="Low complexity" evidence="1">
    <location>
        <begin position="57"/>
        <end position="70"/>
    </location>
</feature>
<feature type="region of interest" description="Disordered" evidence="1">
    <location>
        <begin position="57"/>
        <end position="117"/>
    </location>
</feature>
<keyword evidence="3" id="KW-1185">Reference proteome</keyword>
<dbReference type="EMBL" id="CAUYUJ010019284">
    <property type="protein sequence ID" value="CAK0890004.1"/>
    <property type="molecule type" value="Genomic_DNA"/>
</dbReference>
<reference evidence="2" key="1">
    <citation type="submission" date="2023-10" db="EMBL/GenBank/DDBJ databases">
        <authorList>
            <person name="Chen Y."/>
            <person name="Shah S."/>
            <person name="Dougan E. K."/>
            <person name="Thang M."/>
            <person name="Chan C."/>
        </authorList>
    </citation>
    <scope>NUCLEOTIDE SEQUENCE [LARGE SCALE GENOMIC DNA]</scope>
</reference>
<evidence type="ECO:0000256" key="1">
    <source>
        <dbReference type="SAM" id="MobiDB-lite"/>
    </source>
</evidence>
<feature type="compositionally biased region" description="Polar residues" evidence="1">
    <location>
        <begin position="150"/>
        <end position="161"/>
    </location>
</feature>
<accession>A0ABN9WT88</accession>
<evidence type="ECO:0000313" key="2">
    <source>
        <dbReference type="EMBL" id="CAK0890004.1"/>
    </source>
</evidence>
<feature type="region of interest" description="Disordered" evidence="1">
    <location>
        <begin position="137"/>
        <end position="161"/>
    </location>
</feature>